<proteinExistence type="predicted"/>
<geneLocation type="plasmid" evidence="2">
    <name>unnamed4</name>
</geneLocation>
<evidence type="ECO:0000313" key="2">
    <source>
        <dbReference type="EMBL" id="ANY85269.1"/>
    </source>
</evidence>
<gene>
    <name evidence="2" type="ORF">BB934_44660</name>
</gene>
<evidence type="ECO:0000256" key="1">
    <source>
        <dbReference type="SAM" id="MobiDB-lite"/>
    </source>
</evidence>
<reference evidence="2" key="1">
    <citation type="submission" date="2016-07" db="EMBL/GenBank/DDBJ databases">
        <title>Microvirga ossetica sp. nov. a new species of rhizobia isolated from root nodules of the legume species Vicia alpestris Steven originated from North Ossetia region in the Caucasus.</title>
        <authorList>
            <person name="Safronova V.I."/>
            <person name="Kuznetsova I.G."/>
            <person name="Sazanova A.L."/>
            <person name="Belimov A."/>
            <person name="Andronov E."/>
            <person name="Osledkin Y.S."/>
            <person name="Onishchuk O.P."/>
            <person name="Kurchak O.N."/>
            <person name="Shaposhnikov A.I."/>
            <person name="Willems A."/>
            <person name="Tikhonovich I.A."/>
        </authorList>
    </citation>
    <scope>NUCLEOTIDE SEQUENCE [LARGE SCALE GENOMIC DNA]</scope>
    <source>
        <strain evidence="2">V5/3M</strain>
        <plasmid evidence="2">unnamed4</plasmid>
    </source>
</reference>
<protein>
    <submittedName>
        <fullName evidence="2">Uncharacterized protein</fullName>
    </submittedName>
</protein>
<keyword evidence="2" id="KW-0614">Plasmid</keyword>
<feature type="region of interest" description="Disordered" evidence="1">
    <location>
        <begin position="1"/>
        <end position="28"/>
    </location>
</feature>
<dbReference type="AlphaFoldDB" id="A0A1B2EZ56"/>
<sequence length="67" mass="7198">MAKKHTTKSGPLTKPGRVGNSKIAGKTSDGVIVLRAKAKPTHFTAKQIRETIQRTGLALSDKSTARR</sequence>
<accession>A0A1B2EZ56</accession>
<name>A0A1B2EZ56_9HYPH</name>
<dbReference type="EMBL" id="CP016620">
    <property type="protein sequence ID" value="ANY85269.1"/>
    <property type="molecule type" value="Genomic_DNA"/>
</dbReference>
<organism evidence="2">
    <name type="scientific">Microvirga ossetica</name>
    <dbReference type="NCBI Taxonomy" id="1882682"/>
    <lineage>
        <taxon>Bacteria</taxon>
        <taxon>Pseudomonadati</taxon>
        <taxon>Pseudomonadota</taxon>
        <taxon>Alphaproteobacteria</taxon>
        <taxon>Hyphomicrobiales</taxon>
        <taxon>Methylobacteriaceae</taxon>
        <taxon>Microvirga</taxon>
    </lineage>
</organism>
<dbReference type="KEGG" id="moc:BB934_44660"/>